<accession>A0ACB8ETD4</accession>
<dbReference type="EMBL" id="CM037620">
    <property type="protein sequence ID" value="KAH7995838.1"/>
    <property type="molecule type" value="Genomic_DNA"/>
</dbReference>
<comment type="caution">
    <text evidence="1">The sequence shown here is derived from an EMBL/GenBank/DDBJ whole genome shotgun (WGS) entry which is preliminary data.</text>
</comment>
<keyword evidence="2" id="KW-1185">Reference proteome</keyword>
<proteinExistence type="predicted"/>
<name>A0ACB8ETD4_9SAUR</name>
<dbReference type="Proteomes" id="UP000827872">
    <property type="component" value="Linkage Group LG07"/>
</dbReference>
<protein>
    <submittedName>
        <fullName evidence="1">Uncharacterized protein</fullName>
    </submittedName>
</protein>
<organism evidence="1 2">
    <name type="scientific">Sphaerodactylus townsendi</name>
    <dbReference type="NCBI Taxonomy" id="933632"/>
    <lineage>
        <taxon>Eukaryota</taxon>
        <taxon>Metazoa</taxon>
        <taxon>Chordata</taxon>
        <taxon>Craniata</taxon>
        <taxon>Vertebrata</taxon>
        <taxon>Euteleostomi</taxon>
        <taxon>Lepidosauria</taxon>
        <taxon>Squamata</taxon>
        <taxon>Bifurcata</taxon>
        <taxon>Gekkota</taxon>
        <taxon>Sphaerodactylidae</taxon>
        <taxon>Sphaerodactylus</taxon>
    </lineage>
</organism>
<evidence type="ECO:0000313" key="1">
    <source>
        <dbReference type="EMBL" id="KAH7995838.1"/>
    </source>
</evidence>
<evidence type="ECO:0000313" key="2">
    <source>
        <dbReference type="Proteomes" id="UP000827872"/>
    </source>
</evidence>
<gene>
    <name evidence="1" type="ORF">K3G42_028807</name>
</gene>
<reference evidence="1" key="1">
    <citation type="submission" date="2021-08" db="EMBL/GenBank/DDBJ databases">
        <title>The first chromosome-level gecko genome reveals the dynamic sex chromosomes of Neotropical dwarf geckos (Sphaerodactylidae: Sphaerodactylus).</title>
        <authorList>
            <person name="Pinto B.J."/>
            <person name="Keating S.E."/>
            <person name="Gamble T."/>
        </authorList>
    </citation>
    <scope>NUCLEOTIDE SEQUENCE</scope>
    <source>
        <strain evidence="1">TG3544</strain>
    </source>
</reference>
<sequence>MSLQAVNVENIGDGSSTENVDVHFASVEATSKPSVLCPSQKENVPPKGVAKNVKVTFQIPVWDLQTCKSPGTKKKEVHPVIKSHEEVPENFGLHTPSVVHPLAAEQDAAAATKDKCTEIMGLQAGTSEPGSPVANKISQEYEDANVSKLELIKFDFSGTPLVERSPAKLSKQVEMKTPVPKPDSIDRNLLSWTEEESKTETGESLVPRVSSGFDADTSDDPDLKPLGGCKIQSSPEKSVLAIERDKIPENSIPAKGDSPATQQCSSPDEPKAVSPPEAQEKTAQLATESKVLAEAETPPDPSREQKASRSNSSRNALSEMTANEEKEEFRSPREIVEMNIDYLEQFGMASFKESAWRKQSLYLKFDPLLTESPKRIGPRAVETAPAIPALLGLCTETSLHEIKMPKCNKQLLDMNVLGTTPDLAETSPGMPTTSDPLQFSCAPVPTEAIIDVLKYSQKDMDVAVEKIKNKMDAVVQKLTSEMQEKQAEALEWKGKYEKTCIETQEMGKILAGFEGTITQIVEDSENQKELAKKELQKVLEEKQQLLCDVNSMEKSFADLLKRSEKRKEAIEGFLKNEEALKKCVEDQAARIKREEQRYQALKAHAEEKLSQANEEIAQVRSKAKAELMALQASLRKEQVRVKSLERLVEQKVRENDELTKICDDLISRMEKN</sequence>